<organism evidence="7 8">
    <name type="scientific">Nocardioides seonyuensis</name>
    <dbReference type="NCBI Taxonomy" id="2518371"/>
    <lineage>
        <taxon>Bacteria</taxon>
        <taxon>Bacillati</taxon>
        <taxon>Actinomycetota</taxon>
        <taxon>Actinomycetes</taxon>
        <taxon>Propionibacteriales</taxon>
        <taxon>Nocardioidaceae</taxon>
        <taxon>Nocardioides</taxon>
    </lineage>
</organism>
<evidence type="ECO:0000256" key="5">
    <source>
        <dbReference type="ARBA" id="ARBA00022970"/>
    </source>
</evidence>
<dbReference type="SUPFAM" id="SSF52540">
    <property type="entry name" value="P-loop containing nucleoside triphosphate hydrolases"/>
    <property type="match status" value="1"/>
</dbReference>
<protein>
    <submittedName>
        <fullName evidence="7">ABC transporter ATP-binding protein</fullName>
    </submittedName>
</protein>
<dbReference type="PROSITE" id="PS00211">
    <property type="entry name" value="ABC_TRANSPORTER_1"/>
    <property type="match status" value="1"/>
</dbReference>
<gene>
    <name evidence="7" type="ORF">EXE58_18660</name>
</gene>
<dbReference type="PROSITE" id="PS50893">
    <property type="entry name" value="ABC_TRANSPORTER_2"/>
    <property type="match status" value="1"/>
</dbReference>
<dbReference type="InterPro" id="IPR003593">
    <property type="entry name" value="AAA+_ATPase"/>
</dbReference>
<dbReference type="AlphaFoldDB" id="A0A4P7IL67"/>
<evidence type="ECO:0000256" key="2">
    <source>
        <dbReference type="ARBA" id="ARBA00022448"/>
    </source>
</evidence>
<keyword evidence="4 7" id="KW-0067">ATP-binding</keyword>
<proteinExistence type="inferred from homology"/>
<keyword evidence="8" id="KW-1185">Reference proteome</keyword>
<sequence length="244" mass="25901">MSSELVVEGLTVTYGSRLAVDDVSFRVGARECVALIGPNGAGKSSTLKALVGIEKPRRGSIRYGEIELVGKSPRQVAGIGLTLCPEGRHLFPAMSVHDNLLMGATGTGLSRHDVGRQVIEMEDRFPILGQRRKQLAGTLSGGEQQMVAIARALMAQPKLLILDEPSLGLAPLLVEQVLDIARSVVESGCSVLISEQNVEATLEMCDRAYVFEAGTITTSGTASDLSNDRQLLAAFLGLDLEVTA</sequence>
<keyword evidence="2" id="KW-0813">Transport</keyword>
<dbReference type="RefSeq" id="WP_135269232.1">
    <property type="nucleotide sequence ID" value="NZ_CP038436.1"/>
</dbReference>
<evidence type="ECO:0000256" key="1">
    <source>
        <dbReference type="ARBA" id="ARBA00005417"/>
    </source>
</evidence>
<evidence type="ECO:0000313" key="7">
    <source>
        <dbReference type="EMBL" id="QBX57247.1"/>
    </source>
</evidence>
<dbReference type="InterPro" id="IPR052156">
    <property type="entry name" value="BCAA_Transport_ATP-bd_LivF"/>
</dbReference>
<evidence type="ECO:0000256" key="4">
    <source>
        <dbReference type="ARBA" id="ARBA00022840"/>
    </source>
</evidence>
<evidence type="ECO:0000259" key="6">
    <source>
        <dbReference type="PROSITE" id="PS50893"/>
    </source>
</evidence>
<dbReference type="Pfam" id="PF00005">
    <property type="entry name" value="ABC_tran"/>
    <property type="match status" value="1"/>
</dbReference>
<dbReference type="OrthoDB" id="9776369at2"/>
<reference evidence="7 8" key="1">
    <citation type="submission" date="2019-03" db="EMBL/GenBank/DDBJ databases">
        <title>Three New Species of Nocardioides, Nocardioides euryhalodurans sp. nov., Nocardioides seonyuensis sp. nov. and Nocardioides eburneoflavus sp. nov. Iolated from Soil.</title>
        <authorList>
            <person name="Roh S.G."/>
            <person name="Lee C."/>
            <person name="Kim M.-K."/>
            <person name="Kim S.B."/>
        </authorList>
    </citation>
    <scope>NUCLEOTIDE SEQUENCE [LARGE SCALE GENOMIC DNA]</scope>
    <source>
        <strain evidence="7 8">MMS17-SY207-3</strain>
    </source>
</reference>
<comment type="similarity">
    <text evidence="1">Belongs to the ABC transporter superfamily.</text>
</comment>
<keyword evidence="3" id="KW-0547">Nucleotide-binding</keyword>
<feature type="domain" description="ABC transporter" evidence="6">
    <location>
        <begin position="5"/>
        <end position="238"/>
    </location>
</feature>
<dbReference type="CDD" id="cd03224">
    <property type="entry name" value="ABC_TM1139_LivF_branched"/>
    <property type="match status" value="1"/>
</dbReference>
<dbReference type="PANTHER" id="PTHR43820">
    <property type="entry name" value="HIGH-AFFINITY BRANCHED-CHAIN AMINO ACID TRANSPORT ATP-BINDING PROTEIN LIVF"/>
    <property type="match status" value="1"/>
</dbReference>
<dbReference type="GO" id="GO:0015658">
    <property type="term" value="F:branched-chain amino acid transmembrane transporter activity"/>
    <property type="evidence" value="ECO:0007669"/>
    <property type="project" value="TreeGrafter"/>
</dbReference>
<dbReference type="InterPro" id="IPR017871">
    <property type="entry name" value="ABC_transporter-like_CS"/>
</dbReference>
<keyword evidence="5" id="KW-0029">Amino-acid transport</keyword>
<dbReference type="InterPro" id="IPR003439">
    <property type="entry name" value="ABC_transporter-like_ATP-bd"/>
</dbReference>
<name>A0A4P7IL67_9ACTN</name>
<evidence type="ECO:0000256" key="3">
    <source>
        <dbReference type="ARBA" id="ARBA00022741"/>
    </source>
</evidence>
<dbReference type="GO" id="GO:0015807">
    <property type="term" value="P:L-amino acid transport"/>
    <property type="evidence" value="ECO:0007669"/>
    <property type="project" value="TreeGrafter"/>
</dbReference>
<dbReference type="EMBL" id="CP038436">
    <property type="protein sequence ID" value="QBX57247.1"/>
    <property type="molecule type" value="Genomic_DNA"/>
</dbReference>
<dbReference type="GO" id="GO:0016887">
    <property type="term" value="F:ATP hydrolysis activity"/>
    <property type="evidence" value="ECO:0007669"/>
    <property type="project" value="InterPro"/>
</dbReference>
<dbReference type="InterPro" id="IPR027417">
    <property type="entry name" value="P-loop_NTPase"/>
</dbReference>
<dbReference type="SMART" id="SM00382">
    <property type="entry name" value="AAA"/>
    <property type="match status" value="1"/>
</dbReference>
<evidence type="ECO:0000313" key="8">
    <source>
        <dbReference type="Proteomes" id="UP000294853"/>
    </source>
</evidence>
<dbReference type="Proteomes" id="UP000294853">
    <property type="component" value="Chromosome"/>
</dbReference>
<dbReference type="PANTHER" id="PTHR43820:SF4">
    <property type="entry name" value="HIGH-AFFINITY BRANCHED-CHAIN AMINO ACID TRANSPORT ATP-BINDING PROTEIN LIVF"/>
    <property type="match status" value="1"/>
</dbReference>
<dbReference type="Gene3D" id="3.40.50.300">
    <property type="entry name" value="P-loop containing nucleotide triphosphate hydrolases"/>
    <property type="match status" value="1"/>
</dbReference>
<dbReference type="KEGG" id="nsn:EXE58_18660"/>
<dbReference type="GO" id="GO:0005524">
    <property type="term" value="F:ATP binding"/>
    <property type="evidence" value="ECO:0007669"/>
    <property type="project" value="UniProtKB-KW"/>
</dbReference>
<accession>A0A4P7IL67</accession>